<dbReference type="Gene3D" id="3.40.50.1110">
    <property type="entry name" value="SGNH hydrolase"/>
    <property type="match status" value="1"/>
</dbReference>
<feature type="domain" description="SGNH hydrolase-type esterase" evidence="1">
    <location>
        <begin position="12"/>
        <end position="200"/>
    </location>
</feature>
<dbReference type="InterPro" id="IPR051532">
    <property type="entry name" value="Ester_Hydrolysis_Enzymes"/>
</dbReference>
<dbReference type="PANTHER" id="PTHR30383:SF5">
    <property type="entry name" value="SGNH HYDROLASE-TYPE ESTERASE DOMAIN-CONTAINING PROTEIN"/>
    <property type="match status" value="1"/>
</dbReference>
<organism evidence="2 3">
    <name type="scientific">Lederbergia graminis</name>
    <dbReference type="NCBI Taxonomy" id="735518"/>
    <lineage>
        <taxon>Bacteria</taxon>
        <taxon>Bacillati</taxon>
        <taxon>Bacillota</taxon>
        <taxon>Bacilli</taxon>
        <taxon>Bacillales</taxon>
        <taxon>Bacillaceae</taxon>
        <taxon>Lederbergia</taxon>
    </lineage>
</organism>
<evidence type="ECO:0000313" key="3">
    <source>
        <dbReference type="Proteomes" id="UP001596147"/>
    </source>
</evidence>
<dbReference type="PANTHER" id="PTHR30383">
    <property type="entry name" value="THIOESTERASE 1/PROTEASE 1/LYSOPHOSPHOLIPASE L1"/>
    <property type="match status" value="1"/>
</dbReference>
<dbReference type="EMBL" id="JBHSMC010000011">
    <property type="protein sequence ID" value="MFC5464863.1"/>
    <property type="molecule type" value="Genomic_DNA"/>
</dbReference>
<dbReference type="InterPro" id="IPR036514">
    <property type="entry name" value="SGNH_hydro_sf"/>
</dbReference>
<dbReference type="RefSeq" id="WP_382350346.1">
    <property type="nucleotide sequence ID" value="NZ_JBHSMC010000011.1"/>
</dbReference>
<evidence type="ECO:0000313" key="2">
    <source>
        <dbReference type="EMBL" id="MFC5464863.1"/>
    </source>
</evidence>
<keyword evidence="2" id="KW-0378">Hydrolase</keyword>
<sequence>MKLETGSKLVMIGDSITDCGRKHPYGEGIFEGVGKGYVSLVDALLETAYPELQIRTINMGIGGNTVRDLSNRWKTDVIDLKPDWLSIMIGINDVWRHFDEPKIKESHISLEEYESTLLQLVEQVQPSLKGLVLMTPFLIEANPEDAMRKQMDEYGMAVKRVAEQVGAVFVDIQAEFNKMLDYYYSGTFAGDRVHPNMAGHMVIARAFLNAVGYDWSRNG</sequence>
<name>A0ABW0LG44_9BACI</name>
<dbReference type="EC" id="3.1.-.-" evidence="2"/>
<dbReference type="InterPro" id="IPR013830">
    <property type="entry name" value="SGNH_hydro"/>
</dbReference>
<keyword evidence="3" id="KW-1185">Reference proteome</keyword>
<dbReference type="SUPFAM" id="SSF52266">
    <property type="entry name" value="SGNH hydrolase"/>
    <property type="match status" value="1"/>
</dbReference>
<dbReference type="Pfam" id="PF13472">
    <property type="entry name" value="Lipase_GDSL_2"/>
    <property type="match status" value="1"/>
</dbReference>
<dbReference type="Proteomes" id="UP001596147">
    <property type="component" value="Unassembled WGS sequence"/>
</dbReference>
<dbReference type="CDD" id="cd01834">
    <property type="entry name" value="SGNH_hydrolase_like_2"/>
    <property type="match status" value="1"/>
</dbReference>
<comment type="caution">
    <text evidence="2">The sequence shown here is derived from an EMBL/GenBank/DDBJ whole genome shotgun (WGS) entry which is preliminary data.</text>
</comment>
<gene>
    <name evidence="2" type="ORF">ACFPM4_08860</name>
</gene>
<evidence type="ECO:0000259" key="1">
    <source>
        <dbReference type="Pfam" id="PF13472"/>
    </source>
</evidence>
<proteinExistence type="predicted"/>
<reference evidence="3" key="1">
    <citation type="journal article" date="2019" name="Int. J. Syst. Evol. Microbiol.">
        <title>The Global Catalogue of Microorganisms (GCM) 10K type strain sequencing project: providing services to taxonomists for standard genome sequencing and annotation.</title>
        <authorList>
            <consortium name="The Broad Institute Genomics Platform"/>
            <consortium name="The Broad Institute Genome Sequencing Center for Infectious Disease"/>
            <person name="Wu L."/>
            <person name="Ma J."/>
        </authorList>
    </citation>
    <scope>NUCLEOTIDE SEQUENCE [LARGE SCALE GENOMIC DNA]</scope>
    <source>
        <strain evidence="3">CGMCC 1.12237</strain>
    </source>
</reference>
<dbReference type="GO" id="GO:0016787">
    <property type="term" value="F:hydrolase activity"/>
    <property type="evidence" value="ECO:0007669"/>
    <property type="project" value="UniProtKB-KW"/>
</dbReference>
<accession>A0ABW0LG44</accession>
<protein>
    <submittedName>
        <fullName evidence="2">SGNH/GDSL hydrolase family protein</fullName>
        <ecNumber evidence="2">3.1.-.-</ecNumber>
    </submittedName>
</protein>